<dbReference type="PANTHER" id="PTHR38043">
    <property type="entry name" value="PROTEIN HEMX"/>
    <property type="match status" value="1"/>
</dbReference>
<evidence type="ECO:0000313" key="5">
    <source>
        <dbReference type="Proteomes" id="UP000635316"/>
    </source>
</evidence>
<evidence type="ECO:0000313" key="4">
    <source>
        <dbReference type="EMBL" id="MBK1782360.1"/>
    </source>
</evidence>
<keyword evidence="3" id="KW-0472">Membrane</keyword>
<feature type="transmembrane region" description="Helical" evidence="3">
    <location>
        <begin position="69"/>
        <end position="87"/>
    </location>
</feature>
<feature type="compositionally biased region" description="Low complexity" evidence="2">
    <location>
        <begin position="101"/>
        <end position="113"/>
    </location>
</feature>
<feature type="compositionally biased region" description="Polar residues" evidence="2">
    <location>
        <begin position="25"/>
        <end position="34"/>
    </location>
</feature>
<feature type="compositionally biased region" description="Polar residues" evidence="2">
    <location>
        <begin position="196"/>
        <end position="214"/>
    </location>
</feature>
<dbReference type="InterPro" id="IPR007470">
    <property type="entry name" value="HemX"/>
</dbReference>
<evidence type="ECO:0000256" key="2">
    <source>
        <dbReference type="SAM" id="MobiDB-lite"/>
    </source>
</evidence>
<feature type="compositionally biased region" description="Polar residues" evidence="2">
    <location>
        <begin position="150"/>
        <end position="169"/>
    </location>
</feature>
<evidence type="ECO:0000256" key="1">
    <source>
        <dbReference type="SAM" id="Coils"/>
    </source>
</evidence>
<keyword evidence="1" id="KW-0175">Coiled coil</keyword>
<dbReference type="RefSeq" id="WP_200238859.1">
    <property type="nucleotide sequence ID" value="NZ_JAENGP010000018.1"/>
</dbReference>
<feature type="compositionally biased region" description="Low complexity" evidence="2">
    <location>
        <begin position="229"/>
        <end position="247"/>
    </location>
</feature>
<gene>
    <name evidence="4" type="ORF">JHL22_14180</name>
</gene>
<keyword evidence="5" id="KW-1185">Reference proteome</keyword>
<keyword evidence="3" id="KW-1133">Transmembrane helix</keyword>
<dbReference type="Proteomes" id="UP000635316">
    <property type="component" value="Unassembled WGS sequence"/>
</dbReference>
<feature type="region of interest" description="Disordered" evidence="2">
    <location>
        <begin position="101"/>
        <end position="252"/>
    </location>
</feature>
<feature type="coiled-coil region" evidence="1">
    <location>
        <begin position="255"/>
        <end position="289"/>
    </location>
</feature>
<comment type="caution">
    <text evidence="4">The sequence shown here is derived from an EMBL/GenBank/DDBJ whole genome shotgun (WGS) entry which is preliminary data.</text>
</comment>
<evidence type="ECO:0000256" key="3">
    <source>
        <dbReference type="SAM" id="Phobius"/>
    </source>
</evidence>
<dbReference type="EMBL" id="JAENGP010000018">
    <property type="protein sequence ID" value="MBK1782360.1"/>
    <property type="molecule type" value="Genomic_DNA"/>
</dbReference>
<sequence length="559" mass="59370">MDEKKQGSIQSSDNKELNTPEENQHNNTTENMTPETAPIDVEQAQSAFQENTTASALTSGQKSGINKKVVGAAVVVVAAVVGGAVYITQQSKIDGMWANGNSTSSTQTQSNNSEALSGASIPDASQSSAQTEENLAQPEDDGNVGVTAAAPSTQAEATSPDASSAQPVTAENEVVAVEDSTAQQEKPADQEESALIETTPSADQSKAIDANSTVSEHEPDSTEASEVNASVSGVSGQEASASSSLSEAHTDSNIRDDVKAQLDEQTGQISQLKAELQQIQKQYTELLEQRVSRADVDVSLFVVNDVARLVQSADNELGIAGNLSNAVRALEMAQQTIRRTDSPILSGLAGAIASDIVMLKSAPLMNEDTLFKEVGKLIDLLDNAPLVSPDRLDHLSTVLPENTNAQPNGQEAQAAVSQDANWYDKAWEEVKSWPSQAVGMLKSDLGGLVRVEKLDDPTVALISTGQAAALKNNLKLDLRFAQQGLLNAQQGIWTSSLESVQAALLKYYNQDAPETRNALELTRTLLAIPVRPQLPQITHSVKAIEETRSQIINLGKPQE</sequence>
<feature type="compositionally biased region" description="Polar residues" evidence="2">
    <location>
        <begin position="123"/>
        <end position="134"/>
    </location>
</feature>
<organism evidence="4 5">
    <name type="scientific">Advenella mandrilli</name>
    <dbReference type="NCBI Taxonomy" id="2800330"/>
    <lineage>
        <taxon>Bacteria</taxon>
        <taxon>Pseudomonadati</taxon>
        <taxon>Pseudomonadota</taxon>
        <taxon>Betaproteobacteria</taxon>
        <taxon>Burkholderiales</taxon>
        <taxon>Alcaligenaceae</taxon>
    </lineage>
</organism>
<accession>A0ABS1EH64</accession>
<keyword evidence="3" id="KW-0812">Transmembrane</keyword>
<proteinExistence type="predicted"/>
<dbReference type="Pfam" id="PF04375">
    <property type="entry name" value="HemX"/>
    <property type="match status" value="1"/>
</dbReference>
<name>A0ABS1EH64_9BURK</name>
<reference evidence="4 5" key="1">
    <citation type="submission" date="2020-12" db="EMBL/GenBank/DDBJ databases">
        <authorList>
            <person name="Lu T."/>
            <person name="Wang Q."/>
            <person name="Han X."/>
        </authorList>
    </citation>
    <scope>NUCLEOTIDE SEQUENCE [LARGE SCALE GENOMIC DNA]</scope>
    <source>
        <strain evidence="4 5">WQ 585</strain>
    </source>
</reference>
<protein>
    <submittedName>
        <fullName evidence="4">Uroporphyrinogen-III C-methyltransferase</fullName>
    </submittedName>
</protein>
<feature type="compositionally biased region" description="Basic and acidic residues" evidence="2">
    <location>
        <begin position="13"/>
        <end position="24"/>
    </location>
</feature>
<dbReference type="PANTHER" id="PTHR38043:SF1">
    <property type="entry name" value="PROTEIN HEMX"/>
    <property type="match status" value="1"/>
</dbReference>
<feature type="region of interest" description="Disordered" evidence="2">
    <location>
        <begin position="1"/>
        <end position="38"/>
    </location>
</feature>